<accession>A0A3N4GY61</accession>
<feature type="transmembrane region" description="Helical" evidence="1">
    <location>
        <begin position="54"/>
        <end position="74"/>
    </location>
</feature>
<dbReference type="AlphaFoldDB" id="A0A3N4GY61"/>
<name>A0A3N4GY61_9ACTN</name>
<sequence>MDILEAILKVLVIGMIFGAGLPALFAIGMRLHSTGAGDAGADGTISAPNPALKALGYLFFAIVIVAIIVGLLWVTRQTLSYYFDWRIFPAWAYS</sequence>
<dbReference type="Proteomes" id="UP000267536">
    <property type="component" value="Unassembled WGS sequence"/>
</dbReference>
<feature type="transmembrane region" description="Helical" evidence="1">
    <location>
        <begin position="7"/>
        <end position="27"/>
    </location>
</feature>
<keyword evidence="1" id="KW-0812">Transmembrane</keyword>
<evidence type="ECO:0000313" key="3">
    <source>
        <dbReference type="Proteomes" id="UP000267536"/>
    </source>
</evidence>
<comment type="caution">
    <text evidence="2">The sequence shown here is derived from an EMBL/GenBank/DDBJ whole genome shotgun (WGS) entry which is preliminary data.</text>
</comment>
<evidence type="ECO:0000313" key="2">
    <source>
        <dbReference type="EMBL" id="RPA65656.1"/>
    </source>
</evidence>
<gene>
    <name evidence="2" type="ORF">EF294_02555</name>
</gene>
<reference evidence="2 3" key="1">
    <citation type="submission" date="2018-11" db="EMBL/GenBank/DDBJ databases">
        <title>Draft genome sequence of Gordonia sp. RS15-1S isolated from rice stems.</title>
        <authorList>
            <person name="Muangham S."/>
        </authorList>
    </citation>
    <scope>NUCLEOTIDE SEQUENCE [LARGE SCALE GENOMIC DNA]</scope>
    <source>
        <strain evidence="2 3">RS15-1S</strain>
    </source>
</reference>
<keyword evidence="3" id="KW-1185">Reference proteome</keyword>
<keyword evidence="1" id="KW-1133">Transmembrane helix</keyword>
<keyword evidence="1" id="KW-0472">Membrane</keyword>
<dbReference type="OrthoDB" id="4881303at2"/>
<dbReference type="RefSeq" id="WP_123925435.1">
    <property type="nucleotide sequence ID" value="NZ_JBPSDP010000009.1"/>
</dbReference>
<evidence type="ECO:0000256" key="1">
    <source>
        <dbReference type="SAM" id="Phobius"/>
    </source>
</evidence>
<dbReference type="EMBL" id="RKMH01000002">
    <property type="protein sequence ID" value="RPA65656.1"/>
    <property type="molecule type" value="Genomic_DNA"/>
</dbReference>
<protein>
    <submittedName>
        <fullName evidence="2">Uncharacterized protein</fullName>
    </submittedName>
</protein>
<organism evidence="2 3">
    <name type="scientific">Gordonia oryzae</name>
    <dbReference type="NCBI Taxonomy" id="2487349"/>
    <lineage>
        <taxon>Bacteria</taxon>
        <taxon>Bacillati</taxon>
        <taxon>Actinomycetota</taxon>
        <taxon>Actinomycetes</taxon>
        <taxon>Mycobacteriales</taxon>
        <taxon>Gordoniaceae</taxon>
        <taxon>Gordonia</taxon>
    </lineage>
</organism>
<proteinExistence type="predicted"/>